<dbReference type="InterPro" id="IPR006094">
    <property type="entry name" value="Oxid_FAD_bind_N"/>
</dbReference>
<evidence type="ECO:0000256" key="5">
    <source>
        <dbReference type="ARBA" id="ARBA00023002"/>
    </source>
</evidence>
<sequence>MAIETVLRDDVRFPVLNRGKNPRFPPTPAEGASRIALCDSTADVAEALERFVHAGLRPTVRSGGHCYENFTYTNPQGAILDLSMMADTTPEANGPKYRVAAGTQLGQAYTELYKRAQVTIPGGSCVTVGAGGHISGGGYGLLSRLHGVTPDWVTAVDIVTVDKAGKAVARRVDRNRDADLFRACRGAGGGSFGIITNFYFDKLPMAPVEVMKGSLNFGWDGMTEERFARILYLYSNYWATRGKDPDTWGLFTVFGLSHRSSGHLGMSVQFCNQDGTCNDLKPLEEFFALFEECKPITSGAVKAPQAMEDHAPQSAGGGDDVCLLAKHTVTKRNWLEANVGGGGGGSNAVEQRRKHKSTYMKGAFTKYEAACIYKYLNVTIPGVDLSRETVLADSFGGAVNRKELIEETSVAQRASTLKLQFIASWVGADQDAPNLKWLKDFYTELYSGPDADARHRGTPYHGDGYEGCYINYPDVDMLAYEFWPQLYYGDKGMYPFLQSVKRKYDPNNIFHHAMSVRA</sequence>
<dbReference type="InterPro" id="IPR016169">
    <property type="entry name" value="FAD-bd_PCMH_sub2"/>
</dbReference>
<evidence type="ECO:0000313" key="7">
    <source>
        <dbReference type="EMBL" id="RXH56294.1"/>
    </source>
</evidence>
<proteinExistence type="inferred from homology"/>
<dbReference type="OrthoDB" id="545125at2"/>
<evidence type="ECO:0000256" key="1">
    <source>
        <dbReference type="ARBA" id="ARBA00001974"/>
    </source>
</evidence>
<dbReference type="AlphaFoldDB" id="A0A4V1L5M6"/>
<keyword evidence="8" id="KW-1185">Reference proteome</keyword>
<evidence type="ECO:0000256" key="2">
    <source>
        <dbReference type="ARBA" id="ARBA00005466"/>
    </source>
</evidence>
<evidence type="ECO:0000256" key="3">
    <source>
        <dbReference type="ARBA" id="ARBA00022630"/>
    </source>
</evidence>
<dbReference type="GO" id="GO:0016491">
    <property type="term" value="F:oxidoreductase activity"/>
    <property type="evidence" value="ECO:0007669"/>
    <property type="project" value="UniProtKB-KW"/>
</dbReference>
<keyword evidence="3" id="KW-0285">Flavoprotein</keyword>
<evidence type="ECO:0000256" key="4">
    <source>
        <dbReference type="ARBA" id="ARBA00022827"/>
    </source>
</evidence>
<feature type="domain" description="FAD-binding PCMH-type" evidence="6">
    <location>
        <begin position="24"/>
        <end position="205"/>
    </location>
</feature>
<dbReference type="InterPro" id="IPR012951">
    <property type="entry name" value="BBE"/>
</dbReference>
<keyword evidence="4" id="KW-0274">FAD</keyword>
<dbReference type="EMBL" id="RDSM01000002">
    <property type="protein sequence ID" value="RXH56294.1"/>
    <property type="molecule type" value="Genomic_DNA"/>
</dbReference>
<dbReference type="Gene3D" id="3.40.462.20">
    <property type="match status" value="1"/>
</dbReference>
<protein>
    <recommendedName>
        <fullName evidence="6">FAD-binding PCMH-type domain-containing protein</fullName>
    </recommendedName>
</protein>
<dbReference type="RefSeq" id="WP_128913783.1">
    <property type="nucleotide sequence ID" value="NZ_RDSM01000002.1"/>
</dbReference>
<comment type="similarity">
    <text evidence="2">Belongs to the oxygen-dependent FAD-linked oxidoreductase family.</text>
</comment>
<name>A0A4V1L5M6_9BACT</name>
<dbReference type="SUPFAM" id="SSF56176">
    <property type="entry name" value="FAD-binding/transporter-associated domain-like"/>
    <property type="match status" value="1"/>
</dbReference>
<dbReference type="Pfam" id="PF01565">
    <property type="entry name" value="FAD_binding_4"/>
    <property type="match status" value="1"/>
</dbReference>
<dbReference type="PANTHER" id="PTHR42973">
    <property type="entry name" value="BINDING OXIDOREDUCTASE, PUTATIVE (AFU_ORTHOLOGUE AFUA_1G17690)-RELATED"/>
    <property type="match status" value="1"/>
</dbReference>
<accession>A0A4V1L5M6</accession>
<dbReference type="Pfam" id="PF08031">
    <property type="entry name" value="BBE"/>
    <property type="match status" value="1"/>
</dbReference>
<gene>
    <name evidence="7" type="ORF">GRAN_3151</name>
</gene>
<evidence type="ECO:0000313" key="8">
    <source>
        <dbReference type="Proteomes" id="UP000289437"/>
    </source>
</evidence>
<evidence type="ECO:0000259" key="6">
    <source>
        <dbReference type="PROSITE" id="PS51387"/>
    </source>
</evidence>
<dbReference type="InterPro" id="IPR016166">
    <property type="entry name" value="FAD-bd_PCMH"/>
</dbReference>
<dbReference type="InterPro" id="IPR050416">
    <property type="entry name" value="FAD-linked_Oxidoreductase"/>
</dbReference>
<dbReference type="PANTHER" id="PTHR42973:SF39">
    <property type="entry name" value="FAD-BINDING PCMH-TYPE DOMAIN-CONTAINING PROTEIN"/>
    <property type="match status" value="1"/>
</dbReference>
<reference evidence="8" key="2">
    <citation type="submission" date="2019-02" db="EMBL/GenBank/DDBJ databases">
        <title>Granulicella sibirica sp. nov., a psychrotolerant acidobacterium isolated from an organic soil layer in forested tundra, West Siberia.</title>
        <authorList>
            <person name="Oshkin I.Y."/>
            <person name="Kulichevskaya I.S."/>
            <person name="Rijpstra W.I.C."/>
            <person name="Sinninghe Damste J.S."/>
            <person name="Rakitin A.L."/>
            <person name="Ravin N.V."/>
            <person name="Dedysh S.N."/>
        </authorList>
    </citation>
    <scope>NUCLEOTIDE SEQUENCE [LARGE SCALE GENOMIC DNA]</scope>
    <source>
        <strain evidence="8">AF10</strain>
    </source>
</reference>
<organism evidence="7 8">
    <name type="scientific">Granulicella sibirica</name>
    <dbReference type="NCBI Taxonomy" id="2479048"/>
    <lineage>
        <taxon>Bacteria</taxon>
        <taxon>Pseudomonadati</taxon>
        <taxon>Acidobacteriota</taxon>
        <taxon>Terriglobia</taxon>
        <taxon>Terriglobales</taxon>
        <taxon>Acidobacteriaceae</taxon>
        <taxon>Granulicella</taxon>
    </lineage>
</organism>
<dbReference type="Proteomes" id="UP000289437">
    <property type="component" value="Unassembled WGS sequence"/>
</dbReference>
<dbReference type="PROSITE" id="PS51387">
    <property type="entry name" value="FAD_PCMH"/>
    <property type="match status" value="1"/>
</dbReference>
<reference evidence="7 8" key="1">
    <citation type="submission" date="2018-11" db="EMBL/GenBank/DDBJ databases">
        <authorList>
            <person name="Mardanov A.V."/>
            <person name="Ravin N.V."/>
            <person name="Dedysh S.N."/>
        </authorList>
    </citation>
    <scope>NUCLEOTIDE SEQUENCE [LARGE SCALE GENOMIC DNA]</scope>
    <source>
        <strain evidence="7 8">AF10</strain>
    </source>
</reference>
<keyword evidence="5" id="KW-0560">Oxidoreductase</keyword>
<comment type="caution">
    <text evidence="7">The sequence shown here is derived from an EMBL/GenBank/DDBJ whole genome shotgun (WGS) entry which is preliminary data.</text>
</comment>
<dbReference type="GO" id="GO:0071949">
    <property type="term" value="F:FAD binding"/>
    <property type="evidence" value="ECO:0007669"/>
    <property type="project" value="InterPro"/>
</dbReference>
<comment type="cofactor">
    <cofactor evidence="1">
        <name>FAD</name>
        <dbReference type="ChEBI" id="CHEBI:57692"/>
    </cofactor>
</comment>
<dbReference type="Gene3D" id="3.30.465.10">
    <property type="match status" value="1"/>
</dbReference>
<dbReference type="InterPro" id="IPR036318">
    <property type="entry name" value="FAD-bd_PCMH-like_sf"/>
</dbReference>